<evidence type="ECO:0000256" key="1">
    <source>
        <dbReference type="ARBA" id="ARBA00023015"/>
    </source>
</evidence>
<dbReference type="SUPFAM" id="SSF47413">
    <property type="entry name" value="lambda repressor-like DNA-binding domains"/>
    <property type="match status" value="1"/>
</dbReference>
<dbReference type="InterPro" id="IPR011051">
    <property type="entry name" value="RmlC_Cupin_sf"/>
</dbReference>
<dbReference type="InterPro" id="IPR050807">
    <property type="entry name" value="TransReg_Diox_bact_type"/>
</dbReference>
<reference evidence="5 7" key="1">
    <citation type="journal article" date="2020" name="Microorganisms">
        <title>Reliable Identification of Environmental Pseudomonas Isolates Using the rpoD Gene.</title>
        <authorList>
            <consortium name="The Broad Institute Genome Sequencing Platform"/>
            <person name="Girard L."/>
            <person name="Lood C."/>
            <person name="Rokni-Zadeh H."/>
            <person name="van Noort V."/>
            <person name="Lavigne R."/>
            <person name="De Mot R."/>
        </authorList>
    </citation>
    <scope>NUCLEOTIDE SEQUENCE</scope>
    <source>
        <strain evidence="5 7">SWRI153</strain>
    </source>
</reference>
<dbReference type="PANTHER" id="PTHR46797:SF23">
    <property type="entry name" value="HTH-TYPE TRANSCRIPTIONAL REGULATOR SUTR"/>
    <property type="match status" value="1"/>
</dbReference>
<dbReference type="Gene3D" id="2.60.120.10">
    <property type="entry name" value="Jelly Rolls"/>
    <property type="match status" value="1"/>
</dbReference>
<keyword evidence="1" id="KW-0805">Transcription regulation</keyword>
<dbReference type="InterPro" id="IPR001387">
    <property type="entry name" value="Cro/C1-type_HTH"/>
</dbReference>
<feature type="domain" description="HTH cro/C1-type" evidence="4">
    <location>
        <begin position="26"/>
        <end position="80"/>
    </location>
</feature>
<dbReference type="EMBL" id="JABWQP010000001">
    <property type="protein sequence ID" value="MBC3340087.1"/>
    <property type="molecule type" value="Genomic_DNA"/>
</dbReference>
<evidence type="ECO:0000259" key="4">
    <source>
        <dbReference type="PROSITE" id="PS50943"/>
    </source>
</evidence>
<evidence type="ECO:0000256" key="2">
    <source>
        <dbReference type="ARBA" id="ARBA00023125"/>
    </source>
</evidence>
<keyword evidence="2" id="KW-0238">DNA-binding</keyword>
<dbReference type="GO" id="GO:0003700">
    <property type="term" value="F:DNA-binding transcription factor activity"/>
    <property type="evidence" value="ECO:0007669"/>
    <property type="project" value="TreeGrafter"/>
</dbReference>
<gene>
    <name evidence="6" type="ORF">HU727_002560</name>
    <name evidence="5" type="ORF">HU727_00370</name>
</gene>
<dbReference type="GO" id="GO:0005829">
    <property type="term" value="C:cytosol"/>
    <property type="evidence" value="ECO:0007669"/>
    <property type="project" value="TreeGrafter"/>
</dbReference>
<keyword evidence="7" id="KW-1185">Reference proteome</keyword>
<dbReference type="CDD" id="cd02209">
    <property type="entry name" value="cupin_XRE_C"/>
    <property type="match status" value="1"/>
</dbReference>
<evidence type="ECO:0000256" key="3">
    <source>
        <dbReference type="ARBA" id="ARBA00023163"/>
    </source>
</evidence>
<dbReference type="Pfam" id="PF01381">
    <property type="entry name" value="HTH_3"/>
    <property type="match status" value="1"/>
</dbReference>
<comment type="caution">
    <text evidence="5">The sequence shown here is derived from an EMBL/GenBank/DDBJ whole genome shotgun (WGS) entry which is preliminary data.</text>
</comment>
<sequence>MTNKVNISTEAGADVQTVSAAVSRTLKQARNQQNMTLDELSRRSGVSKGMVVEIEKGSANPSIAILCKIAAALGLSVADFVNVADTPSAHLIDSQDIPTLWKGELGGSARLLAGTRGPNMLELWRWELSPGESFSSPGHPQGTTELFHVEKGTLHLKVGEAELIVGPGCSAVARTDVAHGYANLGRSKLVFTMSVTELHQATPRMIDIGPP</sequence>
<proteinExistence type="predicted"/>
<evidence type="ECO:0000313" key="7">
    <source>
        <dbReference type="Proteomes" id="UP000648816"/>
    </source>
</evidence>
<dbReference type="Pfam" id="PF07883">
    <property type="entry name" value="Cupin_2"/>
    <property type="match status" value="1"/>
</dbReference>
<protein>
    <submittedName>
        <fullName evidence="5">Helix-turn-helix domain-containing protein</fullName>
    </submittedName>
    <submittedName>
        <fullName evidence="6">XRE family transcriptional regulator</fullName>
    </submittedName>
</protein>
<dbReference type="RefSeq" id="WP_186528128.1">
    <property type="nucleotide sequence ID" value="NZ_JABWQP020000001.1"/>
</dbReference>
<organism evidence="5">
    <name type="scientific">Pseudomonas khorasanensis</name>
    <dbReference type="NCBI Taxonomy" id="2745508"/>
    <lineage>
        <taxon>Bacteria</taxon>
        <taxon>Pseudomonadati</taxon>
        <taxon>Pseudomonadota</taxon>
        <taxon>Gammaproteobacteria</taxon>
        <taxon>Pseudomonadales</taxon>
        <taxon>Pseudomonadaceae</taxon>
        <taxon>Pseudomonas</taxon>
    </lineage>
</organism>
<reference evidence="6" key="3">
    <citation type="submission" date="2021-06" db="EMBL/GenBank/DDBJ databases">
        <title>Updating the genus Pseudomonas: Description of 43 new species and partition of the Pseudomonas putida group.</title>
        <authorList>
            <person name="Girard L."/>
            <person name="Lood C."/>
            <person name="Vandamme P."/>
            <person name="Rokni-Zadeh H."/>
            <person name="Van Noort V."/>
            <person name="Hofte M."/>
            <person name="Lavigne R."/>
            <person name="De Mot R."/>
        </authorList>
    </citation>
    <scope>NUCLEOTIDE SEQUENCE</scope>
    <source>
        <strain evidence="6">SWRI153</strain>
    </source>
</reference>
<reference evidence="5" key="2">
    <citation type="submission" date="2020-07" db="EMBL/GenBank/DDBJ databases">
        <authorList>
            <person name="Lood C."/>
            <person name="Girard L."/>
        </authorList>
    </citation>
    <scope>NUCLEOTIDE SEQUENCE</scope>
    <source>
        <strain evidence="5">SWRI153</strain>
    </source>
</reference>
<dbReference type="PANTHER" id="PTHR46797">
    <property type="entry name" value="HTH-TYPE TRANSCRIPTIONAL REGULATOR"/>
    <property type="match status" value="1"/>
</dbReference>
<dbReference type="Proteomes" id="UP000648816">
    <property type="component" value="Unassembled WGS sequence"/>
</dbReference>
<keyword evidence="3" id="KW-0804">Transcription</keyword>
<evidence type="ECO:0000313" key="5">
    <source>
        <dbReference type="EMBL" id="MBC3340087.1"/>
    </source>
</evidence>
<dbReference type="InterPro" id="IPR010982">
    <property type="entry name" value="Lambda_DNA-bd_dom_sf"/>
</dbReference>
<dbReference type="InterPro" id="IPR013096">
    <property type="entry name" value="Cupin_2"/>
</dbReference>
<dbReference type="PROSITE" id="PS50943">
    <property type="entry name" value="HTH_CROC1"/>
    <property type="match status" value="1"/>
</dbReference>
<name>A0A923JBV3_9PSED</name>
<dbReference type="GO" id="GO:0003677">
    <property type="term" value="F:DNA binding"/>
    <property type="evidence" value="ECO:0007669"/>
    <property type="project" value="UniProtKB-KW"/>
</dbReference>
<dbReference type="AlphaFoldDB" id="A0A923JBV3"/>
<dbReference type="EMBL" id="JABWQP020000001">
    <property type="protein sequence ID" value="MBV4484468.1"/>
    <property type="molecule type" value="Genomic_DNA"/>
</dbReference>
<dbReference type="SUPFAM" id="SSF51182">
    <property type="entry name" value="RmlC-like cupins"/>
    <property type="match status" value="1"/>
</dbReference>
<evidence type="ECO:0000313" key="6">
    <source>
        <dbReference type="EMBL" id="MBV4484468.1"/>
    </source>
</evidence>
<dbReference type="SMART" id="SM00530">
    <property type="entry name" value="HTH_XRE"/>
    <property type="match status" value="1"/>
</dbReference>
<accession>A0A923JBV3</accession>
<dbReference type="Gene3D" id="1.10.260.40">
    <property type="entry name" value="lambda repressor-like DNA-binding domains"/>
    <property type="match status" value="1"/>
</dbReference>
<dbReference type="InterPro" id="IPR014710">
    <property type="entry name" value="RmlC-like_jellyroll"/>
</dbReference>
<dbReference type="CDD" id="cd00093">
    <property type="entry name" value="HTH_XRE"/>
    <property type="match status" value="1"/>
</dbReference>